<feature type="domain" description="F-box" evidence="3">
    <location>
        <begin position="7"/>
        <end position="48"/>
    </location>
</feature>
<dbReference type="STRING" id="139420.A0A371DED0"/>
<feature type="repeat" description="RCC1" evidence="1">
    <location>
        <begin position="76"/>
        <end position="132"/>
    </location>
</feature>
<dbReference type="InterPro" id="IPR001810">
    <property type="entry name" value="F-box_dom"/>
</dbReference>
<dbReference type="PANTHER" id="PTHR45982">
    <property type="entry name" value="REGULATOR OF CHROMOSOME CONDENSATION"/>
    <property type="match status" value="1"/>
</dbReference>
<dbReference type="InterPro" id="IPR036047">
    <property type="entry name" value="F-box-like_dom_sf"/>
</dbReference>
<dbReference type="Proteomes" id="UP000256964">
    <property type="component" value="Unassembled WGS sequence"/>
</dbReference>
<organism evidence="4 5">
    <name type="scientific">Lentinus brumalis</name>
    <dbReference type="NCBI Taxonomy" id="2498619"/>
    <lineage>
        <taxon>Eukaryota</taxon>
        <taxon>Fungi</taxon>
        <taxon>Dikarya</taxon>
        <taxon>Basidiomycota</taxon>
        <taxon>Agaricomycotina</taxon>
        <taxon>Agaricomycetes</taxon>
        <taxon>Polyporales</taxon>
        <taxon>Polyporaceae</taxon>
        <taxon>Lentinus</taxon>
    </lineage>
</organism>
<dbReference type="Pfam" id="PF12937">
    <property type="entry name" value="F-box-like"/>
    <property type="match status" value="1"/>
</dbReference>
<feature type="compositionally biased region" description="Acidic residues" evidence="2">
    <location>
        <begin position="557"/>
        <end position="567"/>
    </location>
</feature>
<evidence type="ECO:0000256" key="2">
    <source>
        <dbReference type="SAM" id="MobiDB-lite"/>
    </source>
</evidence>
<feature type="repeat" description="RCC1" evidence="1">
    <location>
        <begin position="133"/>
        <end position="188"/>
    </location>
</feature>
<dbReference type="SUPFAM" id="SSF50985">
    <property type="entry name" value="RCC1/BLIP-II"/>
    <property type="match status" value="1"/>
</dbReference>
<dbReference type="InterPro" id="IPR000408">
    <property type="entry name" value="Reg_chr_condens"/>
</dbReference>
<dbReference type="Gene3D" id="1.20.1280.50">
    <property type="match status" value="1"/>
</dbReference>
<dbReference type="GO" id="GO:0005737">
    <property type="term" value="C:cytoplasm"/>
    <property type="evidence" value="ECO:0007669"/>
    <property type="project" value="TreeGrafter"/>
</dbReference>
<dbReference type="GO" id="GO:0005085">
    <property type="term" value="F:guanyl-nucleotide exchange factor activity"/>
    <property type="evidence" value="ECO:0007669"/>
    <property type="project" value="TreeGrafter"/>
</dbReference>
<keyword evidence="5" id="KW-1185">Reference proteome</keyword>
<name>A0A371DED0_9APHY</name>
<dbReference type="PRINTS" id="PR00633">
    <property type="entry name" value="RCCNDNSATION"/>
</dbReference>
<dbReference type="InterPro" id="IPR051553">
    <property type="entry name" value="Ran_GTPase-activating"/>
</dbReference>
<sequence length="622" mass="69392">MPGIVDLPVELFFDQIFDYLPVRDILNLGCTNRFFSSVVSDEIFWHRRIQEDFNFSGSDTARKTGWKIIYKRLSNSHVYVWGEKSQGRLGTLDFPKTNVRDGVPYPIRLDIPGVRVVSLVAGGMSFHAIDSKGDIYVWGVLDGTSMALRSDGFSEPSKKAERPVRLNLPEKFRLLSCGRLHTTALDAKGQVWTFTSWGRPYRLSSSLIDRSSPETTPKQIESGWSFSSILTESGDILVYWPFGGRLKAIADQKKEELDSSDNEAVKAAAKARPTEAEPNVVPCYWWVMHGADPVRLPPIPVENLPVLPCTGLSQKQRDEETKVVKIASLDNNILALTNKGHVLRHGELYGEETYRAGRWEYLPLFSDISKIKQQPAYSPSPENPTPLLAPDTMQITHISASFQTFFAYSSTVVLTGHEIPPQRTVNPNPNQDNFNNYFAPTILPELQNRNVISVVVGDYHYGALTADGKLLTWGAFSRGALGLGDPVDIPVGEPGGFTTQELKNHAFHERWGLMHAPPDVRTPTEVRFDWQEKRKRPKFCFGAAALGWHMGALVIDLDPDQDGDDEHVAEPPTDTESRRDEESQETSGSDLPFLGRGRGMFPFRIGHAGRGMYRGGLPPGGQ</sequence>
<dbReference type="OrthoDB" id="61110at2759"/>
<evidence type="ECO:0000313" key="4">
    <source>
        <dbReference type="EMBL" id="RDX50919.1"/>
    </source>
</evidence>
<dbReference type="SMART" id="SM00256">
    <property type="entry name" value="FBOX"/>
    <property type="match status" value="1"/>
</dbReference>
<gene>
    <name evidence="4" type="ORF">OH76DRAFT_1402151</name>
</gene>
<dbReference type="InterPro" id="IPR009091">
    <property type="entry name" value="RCC1/BLIP-II"/>
</dbReference>
<dbReference type="Gene3D" id="2.130.10.30">
    <property type="entry name" value="Regulator of chromosome condensation 1/beta-lactamase-inhibitor protein II"/>
    <property type="match status" value="1"/>
</dbReference>
<dbReference type="AlphaFoldDB" id="A0A371DED0"/>
<reference evidence="4 5" key="1">
    <citation type="journal article" date="2018" name="Biotechnol. Biofuels">
        <title>Integrative visual omics of the white-rot fungus Polyporus brumalis exposes the biotechnological potential of its oxidative enzymes for delignifying raw plant biomass.</title>
        <authorList>
            <person name="Miyauchi S."/>
            <person name="Rancon A."/>
            <person name="Drula E."/>
            <person name="Hage H."/>
            <person name="Chaduli D."/>
            <person name="Favel A."/>
            <person name="Grisel S."/>
            <person name="Henrissat B."/>
            <person name="Herpoel-Gimbert I."/>
            <person name="Ruiz-Duenas F.J."/>
            <person name="Chevret D."/>
            <person name="Hainaut M."/>
            <person name="Lin J."/>
            <person name="Wang M."/>
            <person name="Pangilinan J."/>
            <person name="Lipzen A."/>
            <person name="Lesage-Meessen L."/>
            <person name="Navarro D."/>
            <person name="Riley R."/>
            <person name="Grigoriev I.V."/>
            <person name="Zhou S."/>
            <person name="Raouche S."/>
            <person name="Rosso M.N."/>
        </authorList>
    </citation>
    <scope>NUCLEOTIDE SEQUENCE [LARGE SCALE GENOMIC DNA]</scope>
    <source>
        <strain evidence="4 5">BRFM 1820</strain>
    </source>
</reference>
<dbReference type="PROSITE" id="PS50012">
    <property type="entry name" value="RCC1_3"/>
    <property type="match status" value="2"/>
</dbReference>
<evidence type="ECO:0000256" key="1">
    <source>
        <dbReference type="PROSITE-ProRule" id="PRU00235"/>
    </source>
</evidence>
<dbReference type="Pfam" id="PF13540">
    <property type="entry name" value="RCC1_2"/>
    <property type="match status" value="1"/>
</dbReference>
<proteinExistence type="predicted"/>
<dbReference type="PANTHER" id="PTHR45982:SF3">
    <property type="entry name" value="F-BOX PROTEIN POF9"/>
    <property type="match status" value="1"/>
</dbReference>
<dbReference type="EMBL" id="KZ857397">
    <property type="protein sequence ID" value="RDX50919.1"/>
    <property type="molecule type" value="Genomic_DNA"/>
</dbReference>
<feature type="region of interest" description="Disordered" evidence="2">
    <location>
        <begin position="557"/>
        <end position="598"/>
    </location>
</feature>
<protein>
    <submittedName>
        <fullName evidence="4">RCC1/BLIP-II</fullName>
    </submittedName>
</protein>
<evidence type="ECO:0000259" key="3">
    <source>
        <dbReference type="SMART" id="SM00256"/>
    </source>
</evidence>
<dbReference type="SUPFAM" id="SSF81383">
    <property type="entry name" value="F-box domain"/>
    <property type="match status" value="1"/>
</dbReference>
<evidence type="ECO:0000313" key="5">
    <source>
        <dbReference type="Proteomes" id="UP000256964"/>
    </source>
</evidence>
<accession>A0A371DED0</accession>